<sequence>MSCHSLDSPRVIFRLLPPAATHPEDDVLAEDLDQPYILDSLVLDPVPDITPAPSLTVTDLNHHYEQIRQEFFLPVMAQIEH</sequence>
<name>A0A5J5BRL8_9ASTE</name>
<proteinExistence type="predicted"/>
<gene>
    <name evidence="1" type="ORF">F0562_022365</name>
</gene>
<dbReference type="Proteomes" id="UP000325577">
    <property type="component" value="Linkage Group LG11"/>
</dbReference>
<evidence type="ECO:0000313" key="1">
    <source>
        <dbReference type="EMBL" id="KAA8544367.1"/>
    </source>
</evidence>
<dbReference type="AlphaFoldDB" id="A0A5J5BRL8"/>
<dbReference type="EMBL" id="CM018034">
    <property type="protein sequence ID" value="KAA8544367.1"/>
    <property type="molecule type" value="Genomic_DNA"/>
</dbReference>
<reference evidence="1 2" key="1">
    <citation type="submission" date="2019-09" db="EMBL/GenBank/DDBJ databases">
        <title>A chromosome-level genome assembly of the Chinese tupelo Nyssa sinensis.</title>
        <authorList>
            <person name="Yang X."/>
            <person name="Kang M."/>
            <person name="Yang Y."/>
            <person name="Xiong H."/>
            <person name="Wang M."/>
            <person name="Zhang Z."/>
            <person name="Wang Z."/>
            <person name="Wu H."/>
            <person name="Ma T."/>
            <person name="Liu J."/>
            <person name="Xi Z."/>
        </authorList>
    </citation>
    <scope>NUCLEOTIDE SEQUENCE [LARGE SCALE GENOMIC DNA]</scope>
    <source>
        <strain evidence="1">J267</strain>
        <tissue evidence="1">Leaf</tissue>
    </source>
</reference>
<keyword evidence="2" id="KW-1185">Reference proteome</keyword>
<accession>A0A5J5BRL8</accession>
<protein>
    <submittedName>
        <fullName evidence="1">Uncharacterized protein</fullName>
    </submittedName>
</protein>
<organism evidence="1 2">
    <name type="scientific">Nyssa sinensis</name>
    <dbReference type="NCBI Taxonomy" id="561372"/>
    <lineage>
        <taxon>Eukaryota</taxon>
        <taxon>Viridiplantae</taxon>
        <taxon>Streptophyta</taxon>
        <taxon>Embryophyta</taxon>
        <taxon>Tracheophyta</taxon>
        <taxon>Spermatophyta</taxon>
        <taxon>Magnoliopsida</taxon>
        <taxon>eudicotyledons</taxon>
        <taxon>Gunneridae</taxon>
        <taxon>Pentapetalae</taxon>
        <taxon>asterids</taxon>
        <taxon>Cornales</taxon>
        <taxon>Nyssaceae</taxon>
        <taxon>Nyssa</taxon>
    </lineage>
</organism>
<evidence type="ECO:0000313" key="2">
    <source>
        <dbReference type="Proteomes" id="UP000325577"/>
    </source>
</evidence>